<organism evidence="1 2">
    <name type="scientific">Melanomma pulvis-pyrius CBS 109.77</name>
    <dbReference type="NCBI Taxonomy" id="1314802"/>
    <lineage>
        <taxon>Eukaryota</taxon>
        <taxon>Fungi</taxon>
        <taxon>Dikarya</taxon>
        <taxon>Ascomycota</taxon>
        <taxon>Pezizomycotina</taxon>
        <taxon>Dothideomycetes</taxon>
        <taxon>Pleosporomycetidae</taxon>
        <taxon>Pleosporales</taxon>
        <taxon>Melanommataceae</taxon>
        <taxon>Melanomma</taxon>
    </lineage>
</organism>
<evidence type="ECO:0000313" key="2">
    <source>
        <dbReference type="Proteomes" id="UP000799757"/>
    </source>
</evidence>
<dbReference type="Gene3D" id="3.40.50.300">
    <property type="entry name" value="P-loop containing nucleotide triphosphate hydrolases"/>
    <property type="match status" value="1"/>
</dbReference>
<feature type="non-terminal residue" evidence="1">
    <location>
        <position position="550"/>
    </location>
</feature>
<proteinExistence type="predicted"/>
<dbReference type="AlphaFoldDB" id="A0A6A6XIU1"/>
<gene>
    <name evidence="1" type="ORF">K505DRAFT_239679</name>
</gene>
<dbReference type="InterPro" id="IPR027417">
    <property type="entry name" value="P-loop_NTPase"/>
</dbReference>
<dbReference type="PANTHER" id="PTHR47691:SF3">
    <property type="entry name" value="HTH-TYPE TRANSCRIPTIONAL REGULATOR RV0890C-RELATED"/>
    <property type="match status" value="1"/>
</dbReference>
<dbReference type="EMBL" id="MU001855">
    <property type="protein sequence ID" value="KAF2795537.1"/>
    <property type="molecule type" value="Genomic_DNA"/>
</dbReference>
<dbReference type="PANTHER" id="PTHR47691">
    <property type="entry name" value="REGULATOR-RELATED"/>
    <property type="match status" value="1"/>
</dbReference>
<keyword evidence="2" id="KW-1185">Reference proteome</keyword>
<sequence length="550" mass="61367">MLPNYGEGEENAFKRLQKEIKESRAETTDPSTAGNVHWVVPRAVNSLFTGRDELVDRIRSAFRIDESQNIAEQKRFVITGIGGQGKSEVCLKVASLMQEDFWGVFWVDVDNQSTAKNGFVAVAKALGSSAESIDESLQALASTNRRWLLVLDNADDPGFDYAAYIPSGSRGAILMTSRIPQCSQYSTVGAVALEGLDVEQSSQLLLKAAHVPETAWPSYRAQVQDIIQLLGSHTLALIQAGAYIAEGYCRLDQYPEKFRQQRVQLLKHHPGQEQSRYRDVYATFEASAAVLEHSKGEAGKDALDLLAILSMLHSSVLPLQVFEGAWTGARTVLQSRRDNIHDIGQQHVSQLPELCSVQAEEWNDSRLQTASVLLASLSLVTRHQSDEFDGLSMHPLAHAWAKDRLGKEHQQRTWVSTGCILALLVDELVTWRVYERELQPHMQSFLSPEVKTVFLYGPRTVILPIMIKCGWIMAHMGEDTRVEHLLKCIYLELRIVPSEPSEKHLPIWDLAADNLLSTGHGAQSAALMEYVVKVKKKTLAETYPDRLASQ</sequence>
<dbReference type="SUPFAM" id="SSF52540">
    <property type="entry name" value="P-loop containing nucleoside triphosphate hydrolases"/>
    <property type="match status" value="1"/>
</dbReference>
<dbReference type="OrthoDB" id="1658288at2759"/>
<protein>
    <recommendedName>
        <fullName evidence="3">NB-ARC domain-containing protein</fullName>
    </recommendedName>
</protein>
<dbReference type="Proteomes" id="UP000799757">
    <property type="component" value="Unassembled WGS sequence"/>
</dbReference>
<reference evidence="1" key="1">
    <citation type="journal article" date="2020" name="Stud. Mycol.">
        <title>101 Dothideomycetes genomes: a test case for predicting lifestyles and emergence of pathogens.</title>
        <authorList>
            <person name="Haridas S."/>
            <person name="Albert R."/>
            <person name="Binder M."/>
            <person name="Bloem J."/>
            <person name="Labutti K."/>
            <person name="Salamov A."/>
            <person name="Andreopoulos B."/>
            <person name="Baker S."/>
            <person name="Barry K."/>
            <person name="Bills G."/>
            <person name="Bluhm B."/>
            <person name="Cannon C."/>
            <person name="Castanera R."/>
            <person name="Culley D."/>
            <person name="Daum C."/>
            <person name="Ezra D."/>
            <person name="Gonzalez J."/>
            <person name="Henrissat B."/>
            <person name="Kuo A."/>
            <person name="Liang C."/>
            <person name="Lipzen A."/>
            <person name="Lutzoni F."/>
            <person name="Magnuson J."/>
            <person name="Mondo S."/>
            <person name="Nolan M."/>
            <person name="Ohm R."/>
            <person name="Pangilinan J."/>
            <person name="Park H.-J."/>
            <person name="Ramirez L."/>
            <person name="Alfaro M."/>
            <person name="Sun H."/>
            <person name="Tritt A."/>
            <person name="Yoshinaga Y."/>
            <person name="Zwiers L.-H."/>
            <person name="Turgeon B."/>
            <person name="Goodwin S."/>
            <person name="Spatafora J."/>
            <person name="Crous P."/>
            <person name="Grigoriev I."/>
        </authorList>
    </citation>
    <scope>NUCLEOTIDE SEQUENCE</scope>
    <source>
        <strain evidence="1">CBS 109.77</strain>
    </source>
</reference>
<evidence type="ECO:0008006" key="3">
    <source>
        <dbReference type="Google" id="ProtNLM"/>
    </source>
</evidence>
<accession>A0A6A6XIU1</accession>
<evidence type="ECO:0000313" key="1">
    <source>
        <dbReference type="EMBL" id="KAF2795537.1"/>
    </source>
</evidence>
<name>A0A6A6XIU1_9PLEO</name>